<name>A0ABU2LRI4_9ACTN</name>
<dbReference type="InterPro" id="IPR013216">
    <property type="entry name" value="Methyltransf_11"/>
</dbReference>
<organism evidence="2 3">
    <name type="scientific">Streptomyces millisiae</name>
    <dbReference type="NCBI Taxonomy" id="3075542"/>
    <lineage>
        <taxon>Bacteria</taxon>
        <taxon>Bacillati</taxon>
        <taxon>Actinomycetota</taxon>
        <taxon>Actinomycetes</taxon>
        <taxon>Kitasatosporales</taxon>
        <taxon>Streptomycetaceae</taxon>
        <taxon>Streptomyces</taxon>
    </lineage>
</organism>
<dbReference type="InterPro" id="IPR029063">
    <property type="entry name" value="SAM-dependent_MTases_sf"/>
</dbReference>
<dbReference type="Gene3D" id="3.40.50.150">
    <property type="entry name" value="Vaccinia Virus protein VP39"/>
    <property type="match status" value="1"/>
</dbReference>
<dbReference type="Pfam" id="PF08241">
    <property type="entry name" value="Methyltransf_11"/>
    <property type="match status" value="1"/>
</dbReference>
<proteinExistence type="predicted"/>
<comment type="caution">
    <text evidence="2">The sequence shown here is derived from an EMBL/GenBank/DDBJ whole genome shotgun (WGS) entry which is preliminary data.</text>
</comment>
<dbReference type="EMBL" id="JAVREM010000021">
    <property type="protein sequence ID" value="MDT0320120.1"/>
    <property type="molecule type" value="Genomic_DNA"/>
</dbReference>
<sequence>MDSLIGYVHGYSEREARRLGDQADTLAELLHAGTAYPVGSRVLEAGCGVGAQTVHLVANSPGARWVALDRSAESLATARARVAAVAPAAEVRWCHADVYELPFRDAEFDHVFVCFLLEHLSNRERALVELRRVLRPGGTLTVIEGDHGTAFFHPDSPYARAVIDCQARLQEVAGGDAHTGRAVGPLLRGAGFGDVSVEVRTVYADAARPDLRGDFVLDTFAAMVGGVREQALEAGLMTPADWDRGMADLRRAAGGDGTFHYAFFKGVGVRPALEVA</sequence>
<dbReference type="PANTHER" id="PTHR42912">
    <property type="entry name" value="METHYLTRANSFERASE"/>
    <property type="match status" value="1"/>
</dbReference>
<accession>A0ABU2LRI4</accession>
<keyword evidence="2" id="KW-0489">Methyltransferase</keyword>
<dbReference type="Proteomes" id="UP001183420">
    <property type="component" value="Unassembled WGS sequence"/>
</dbReference>
<evidence type="ECO:0000313" key="2">
    <source>
        <dbReference type="EMBL" id="MDT0320120.1"/>
    </source>
</evidence>
<dbReference type="PANTHER" id="PTHR42912:SF93">
    <property type="entry name" value="N6-ADENOSINE-METHYLTRANSFERASE TMT1A"/>
    <property type="match status" value="1"/>
</dbReference>
<dbReference type="GO" id="GO:0032259">
    <property type="term" value="P:methylation"/>
    <property type="evidence" value="ECO:0007669"/>
    <property type="project" value="UniProtKB-KW"/>
</dbReference>
<dbReference type="Gene3D" id="6.10.140.1580">
    <property type="match status" value="1"/>
</dbReference>
<evidence type="ECO:0000259" key="1">
    <source>
        <dbReference type="Pfam" id="PF08241"/>
    </source>
</evidence>
<keyword evidence="3" id="KW-1185">Reference proteome</keyword>
<gene>
    <name evidence="2" type="ORF">RNC47_17440</name>
</gene>
<dbReference type="CDD" id="cd02440">
    <property type="entry name" value="AdoMet_MTases"/>
    <property type="match status" value="1"/>
</dbReference>
<evidence type="ECO:0000313" key="3">
    <source>
        <dbReference type="Proteomes" id="UP001183420"/>
    </source>
</evidence>
<feature type="domain" description="Methyltransferase type 11" evidence="1">
    <location>
        <begin position="43"/>
        <end position="141"/>
    </location>
</feature>
<dbReference type="SUPFAM" id="SSF53335">
    <property type="entry name" value="S-adenosyl-L-methionine-dependent methyltransferases"/>
    <property type="match status" value="1"/>
</dbReference>
<dbReference type="InterPro" id="IPR050508">
    <property type="entry name" value="Methyltransf_Superfamily"/>
</dbReference>
<keyword evidence="2" id="KW-0808">Transferase</keyword>
<reference evidence="3" key="1">
    <citation type="submission" date="2023-07" db="EMBL/GenBank/DDBJ databases">
        <title>30 novel species of actinomycetes from the DSMZ collection.</title>
        <authorList>
            <person name="Nouioui I."/>
        </authorList>
    </citation>
    <scope>NUCLEOTIDE SEQUENCE [LARGE SCALE GENOMIC DNA]</scope>
    <source>
        <strain evidence="3">DSM 44918</strain>
    </source>
</reference>
<dbReference type="GO" id="GO:0008168">
    <property type="term" value="F:methyltransferase activity"/>
    <property type="evidence" value="ECO:0007669"/>
    <property type="project" value="UniProtKB-KW"/>
</dbReference>
<protein>
    <submittedName>
        <fullName evidence="2">Methyltransferase domain-containing protein</fullName>
    </submittedName>
</protein>
<dbReference type="RefSeq" id="WP_311599843.1">
    <property type="nucleotide sequence ID" value="NZ_JAVREM010000021.1"/>
</dbReference>